<dbReference type="InterPro" id="IPR050361">
    <property type="entry name" value="MPP/UQCRC_Complex"/>
</dbReference>
<dbReference type="SUPFAM" id="SSF63411">
    <property type="entry name" value="LuxS/MPP-like metallohydrolase"/>
    <property type="match status" value="2"/>
</dbReference>
<dbReference type="PANTHER" id="PTHR11851">
    <property type="entry name" value="METALLOPROTEASE"/>
    <property type="match status" value="1"/>
</dbReference>
<proteinExistence type="predicted"/>
<feature type="domain" description="Peptidase M16 N-terminal" evidence="1">
    <location>
        <begin position="83"/>
        <end position="212"/>
    </location>
</feature>
<evidence type="ECO:0000259" key="2">
    <source>
        <dbReference type="Pfam" id="PF05193"/>
    </source>
</evidence>
<dbReference type="PANTHER" id="PTHR11851:SF224">
    <property type="entry name" value="PROCESSING PROTEASE"/>
    <property type="match status" value="1"/>
</dbReference>
<dbReference type="EMBL" id="UINC01000083">
    <property type="protein sequence ID" value="SUZ48738.1"/>
    <property type="molecule type" value="Genomic_DNA"/>
</dbReference>
<feature type="domain" description="Peptidase M16 C-terminal" evidence="2">
    <location>
        <begin position="224"/>
        <end position="400"/>
    </location>
</feature>
<dbReference type="InterPro" id="IPR011765">
    <property type="entry name" value="Pept_M16_N"/>
</dbReference>
<dbReference type="GO" id="GO:0046872">
    <property type="term" value="F:metal ion binding"/>
    <property type="evidence" value="ECO:0007669"/>
    <property type="project" value="InterPro"/>
</dbReference>
<protein>
    <recommendedName>
        <fullName evidence="4">Peptidase M16 C-terminal domain-containing protein</fullName>
    </recommendedName>
</protein>
<dbReference type="InterPro" id="IPR011249">
    <property type="entry name" value="Metalloenz_LuxS/M16"/>
</dbReference>
<evidence type="ECO:0000313" key="3">
    <source>
        <dbReference type="EMBL" id="SUZ48738.1"/>
    </source>
</evidence>
<reference evidence="3" key="1">
    <citation type="submission" date="2018-05" db="EMBL/GenBank/DDBJ databases">
        <authorList>
            <person name="Lanie J.A."/>
            <person name="Ng W.-L."/>
            <person name="Kazmierczak K.M."/>
            <person name="Andrzejewski T.M."/>
            <person name="Davidsen T.M."/>
            <person name="Wayne K.J."/>
            <person name="Tettelin H."/>
            <person name="Glass J.I."/>
            <person name="Rusch D."/>
            <person name="Podicherti R."/>
            <person name="Tsui H.-C.T."/>
            <person name="Winkler M.E."/>
        </authorList>
    </citation>
    <scope>NUCLEOTIDE SEQUENCE</scope>
</reference>
<dbReference type="Gene3D" id="3.30.830.10">
    <property type="entry name" value="Metalloenzyme, LuxS/M16 peptidase-like"/>
    <property type="match status" value="2"/>
</dbReference>
<dbReference type="InterPro" id="IPR007863">
    <property type="entry name" value="Peptidase_M16_C"/>
</dbReference>
<dbReference type="Pfam" id="PF05193">
    <property type="entry name" value="Peptidase_M16_C"/>
    <property type="match status" value="1"/>
</dbReference>
<sequence>MQRKVCSITLILVWLPLASVMLAVQVSAQEEQAVVGAEIKGLAPVSQEILQVELPKAAEIQLDNGLRLMVLEDHRVPLVSFQIILIGAGGYYDPPDHPGLANFTASLLIEGTTTRTSVENAQALETLAARLTVSTDMSLQAASVSGSSLSENLDEVLGLAADVLLRPTFPTEELTRFKEREQARLVQQRTRPRFLAIERLAKVVYGDHPAGRVAPTPESLDKTTRDDLLRFHKLHYVPDHAVFAIAGDISMIEARSKVEQHFNGWKRAGSQIPTVSDPEPLGLSKLYLINRTNSVQTNLVVGTQAINRTSADYDALTMMNHIVGGSATGRLFMNLREDKGYTYGAYSSFTALRYRGDWDASTEVRTEVTKDALLELLRELKRIRDEPVPGPEFQDAQRSLVASFALSLESPATLLNNSVVRYLYDLPIGYWDRYPERIMSVTPKQVQDVAARYLDSDRLQVIAVGNGEEIASMLQSFGAVEVYDDQGVFVETIGVSR</sequence>
<gene>
    <name evidence="3" type="ORF">METZ01_LOCUS1592</name>
</gene>
<dbReference type="AlphaFoldDB" id="A0A381N504"/>
<organism evidence="3">
    <name type="scientific">marine metagenome</name>
    <dbReference type="NCBI Taxonomy" id="408172"/>
    <lineage>
        <taxon>unclassified sequences</taxon>
        <taxon>metagenomes</taxon>
        <taxon>ecological metagenomes</taxon>
    </lineage>
</organism>
<accession>A0A381N504</accession>
<dbReference type="Pfam" id="PF00675">
    <property type="entry name" value="Peptidase_M16"/>
    <property type="match status" value="1"/>
</dbReference>
<evidence type="ECO:0008006" key="4">
    <source>
        <dbReference type="Google" id="ProtNLM"/>
    </source>
</evidence>
<name>A0A381N504_9ZZZZ</name>
<evidence type="ECO:0000259" key="1">
    <source>
        <dbReference type="Pfam" id="PF00675"/>
    </source>
</evidence>